<dbReference type="GO" id="GO:0006935">
    <property type="term" value="P:chemotaxis"/>
    <property type="evidence" value="ECO:0007669"/>
    <property type="project" value="InterPro"/>
</dbReference>
<evidence type="ECO:0000256" key="4">
    <source>
        <dbReference type="PROSITE-ProRule" id="PRU00050"/>
    </source>
</evidence>
<dbReference type="EC" id="3.1.1.61" evidence="2"/>
<keyword evidence="7" id="KW-1185">Reference proteome</keyword>
<gene>
    <name evidence="6" type="ORF">SAMN06296036_103148</name>
</gene>
<dbReference type="GO" id="GO:0008984">
    <property type="term" value="F:protein-glutamate methylesterase activity"/>
    <property type="evidence" value="ECO:0007669"/>
    <property type="project" value="UniProtKB-EC"/>
</dbReference>
<evidence type="ECO:0000256" key="2">
    <source>
        <dbReference type="ARBA" id="ARBA00039140"/>
    </source>
</evidence>
<sequence>MVHPDDIVAILLTGMGEDGAQGLKKLRDHGVLTIAQDESSSTVF</sequence>
<evidence type="ECO:0000313" key="6">
    <source>
        <dbReference type="EMBL" id="SMF00909.1"/>
    </source>
</evidence>
<dbReference type="InterPro" id="IPR000673">
    <property type="entry name" value="Sig_transdc_resp-reg_Me-estase"/>
</dbReference>
<dbReference type="PROSITE" id="PS50122">
    <property type="entry name" value="CHEB"/>
    <property type="match status" value="1"/>
</dbReference>
<reference evidence="7" key="1">
    <citation type="submission" date="2017-04" db="EMBL/GenBank/DDBJ databases">
        <authorList>
            <person name="Varghese N."/>
            <person name="Submissions S."/>
        </authorList>
    </citation>
    <scope>NUCLEOTIDE SEQUENCE [LARGE SCALE GENOMIC DNA]</scope>
    <source>
        <strain evidence="7">RKEM611</strain>
    </source>
</reference>
<organism evidence="6 7">
    <name type="scientific">Pseudobacteriovorax antillogorgiicola</name>
    <dbReference type="NCBI Taxonomy" id="1513793"/>
    <lineage>
        <taxon>Bacteria</taxon>
        <taxon>Pseudomonadati</taxon>
        <taxon>Bdellovibrionota</taxon>
        <taxon>Oligoflexia</taxon>
        <taxon>Oligoflexales</taxon>
        <taxon>Pseudobacteriovoracaceae</taxon>
        <taxon>Pseudobacteriovorax</taxon>
    </lineage>
</organism>
<keyword evidence="1" id="KW-0378">Hydrolase</keyword>
<dbReference type="AlphaFoldDB" id="A0A1Y6BA50"/>
<name>A0A1Y6BA50_9BACT</name>
<accession>A0A1Y6BA50</accession>
<comment type="caution">
    <text evidence="4">Lacks conserved residue(s) required for the propagation of feature annotation.</text>
</comment>
<feature type="domain" description="CheB-type methylesterase" evidence="5">
    <location>
        <begin position="8"/>
        <end position="44"/>
    </location>
</feature>
<evidence type="ECO:0000313" key="7">
    <source>
        <dbReference type="Proteomes" id="UP000192907"/>
    </source>
</evidence>
<dbReference type="PANTHER" id="PTHR42872">
    <property type="entry name" value="PROTEIN-GLUTAMATE METHYLESTERASE/PROTEIN-GLUTAMINE GLUTAMINASE"/>
    <property type="match status" value="1"/>
</dbReference>
<comment type="catalytic activity">
    <reaction evidence="3">
        <text>[protein]-L-glutamate 5-O-methyl ester + H2O = L-glutamyl-[protein] + methanol + H(+)</text>
        <dbReference type="Rhea" id="RHEA:23236"/>
        <dbReference type="Rhea" id="RHEA-COMP:10208"/>
        <dbReference type="Rhea" id="RHEA-COMP:10311"/>
        <dbReference type="ChEBI" id="CHEBI:15377"/>
        <dbReference type="ChEBI" id="CHEBI:15378"/>
        <dbReference type="ChEBI" id="CHEBI:17790"/>
        <dbReference type="ChEBI" id="CHEBI:29973"/>
        <dbReference type="ChEBI" id="CHEBI:82795"/>
        <dbReference type="EC" id="3.1.1.61"/>
    </reaction>
</comment>
<dbReference type="Gene3D" id="3.40.50.180">
    <property type="entry name" value="Methylesterase CheB, C-terminal domain"/>
    <property type="match status" value="1"/>
</dbReference>
<proteinExistence type="predicted"/>
<evidence type="ECO:0000259" key="5">
    <source>
        <dbReference type="PROSITE" id="PS50122"/>
    </source>
</evidence>
<evidence type="ECO:0000256" key="3">
    <source>
        <dbReference type="ARBA" id="ARBA00048267"/>
    </source>
</evidence>
<dbReference type="InterPro" id="IPR035909">
    <property type="entry name" value="CheB_C"/>
</dbReference>
<dbReference type="Pfam" id="PF01339">
    <property type="entry name" value="CheB_methylest"/>
    <property type="match status" value="1"/>
</dbReference>
<protein>
    <recommendedName>
        <fullName evidence="2">protein-glutamate methylesterase</fullName>
        <ecNumber evidence="2">3.1.1.61</ecNumber>
    </recommendedName>
</protein>
<evidence type="ECO:0000256" key="1">
    <source>
        <dbReference type="ARBA" id="ARBA00022801"/>
    </source>
</evidence>
<dbReference type="SUPFAM" id="SSF52738">
    <property type="entry name" value="Methylesterase CheB, C-terminal domain"/>
    <property type="match status" value="1"/>
</dbReference>
<dbReference type="STRING" id="1513793.SAMN06296036_103148"/>
<dbReference type="PANTHER" id="PTHR42872:SF6">
    <property type="entry name" value="PROTEIN-GLUTAMATE METHYLESTERASE_PROTEIN-GLUTAMINE GLUTAMINASE"/>
    <property type="match status" value="1"/>
</dbReference>
<dbReference type="Proteomes" id="UP000192907">
    <property type="component" value="Unassembled WGS sequence"/>
</dbReference>
<dbReference type="EMBL" id="FWZT01000003">
    <property type="protein sequence ID" value="SMF00909.1"/>
    <property type="molecule type" value="Genomic_DNA"/>
</dbReference>
<dbReference type="GO" id="GO:0000156">
    <property type="term" value="F:phosphorelay response regulator activity"/>
    <property type="evidence" value="ECO:0007669"/>
    <property type="project" value="InterPro"/>
</dbReference>
<dbReference type="GO" id="GO:0005737">
    <property type="term" value="C:cytoplasm"/>
    <property type="evidence" value="ECO:0007669"/>
    <property type="project" value="InterPro"/>
</dbReference>